<sequence length="417" mass="43986">MGGSQRESHRGPGEPHGKPPGVFWEPVGPSTIDTPAPPSQPAGICPGDLPRRTLVTMATNSGTSSLIVPAQRGRTGKTGSIRPPWALGCGARGLQAGALARRATPGASRPRPPAAQKVRRPPTAARQGTGAGQVRAGAGQGTASRPPTSAASNPEHLAQRSPGSQPAGPDRPRGRRAAGAGRSFAGRGPVIGWLRAGRGRGGAPACGRRGGGDYVIPRGAELAAEQTRLWDYVRKRERRREFRGTGGERAELQSERGGRRSERTGRGARCAAVPEHAPLGPRLGAPPQGARSPLSQLLWGARRAQQQQRPRRRRAEVSQGRMVGGRPSLLALLSGPRRPHLLRLGPPPPGLPPKPLRPPAQTLPRSLLLPPGRCRFPTSFWTGRRPARPSSFCTDSSAAKPTSTLSPRPWPSRQAEG</sequence>
<feature type="region of interest" description="Disordered" evidence="1">
    <location>
        <begin position="1"/>
        <end position="215"/>
    </location>
</feature>
<accession>A0A7J7FLD7</accession>
<gene>
    <name evidence="2" type="ORF">HPG69_006345</name>
</gene>
<dbReference type="Proteomes" id="UP000551758">
    <property type="component" value="Unassembled WGS sequence"/>
</dbReference>
<comment type="caution">
    <text evidence="2">The sequence shown here is derived from an EMBL/GenBank/DDBJ whole genome shotgun (WGS) entry which is preliminary data.</text>
</comment>
<evidence type="ECO:0000256" key="1">
    <source>
        <dbReference type="SAM" id="MobiDB-lite"/>
    </source>
</evidence>
<feature type="compositionally biased region" description="Polar residues" evidence="1">
    <location>
        <begin position="391"/>
        <end position="406"/>
    </location>
</feature>
<reference evidence="2 3" key="1">
    <citation type="journal article" date="2020" name="Mol. Biol. Evol.">
        <title>Interspecific Gene Flow and the Evolution of Specialization in Black and White Rhinoceros.</title>
        <authorList>
            <person name="Moodley Y."/>
            <person name="Westbury M.V."/>
            <person name="Russo I.M."/>
            <person name="Gopalakrishnan S."/>
            <person name="Rakotoarivelo A."/>
            <person name="Olsen R.A."/>
            <person name="Prost S."/>
            <person name="Tunstall T."/>
            <person name="Ryder O.A."/>
            <person name="Dalen L."/>
            <person name="Bruford M.W."/>
        </authorList>
    </citation>
    <scope>NUCLEOTIDE SEQUENCE [LARGE SCALE GENOMIC DNA]</scope>
    <source>
        <strain evidence="2">SBR-YM</strain>
        <tissue evidence="2">Skin</tissue>
    </source>
</reference>
<feature type="compositionally biased region" description="Low complexity" evidence="1">
    <location>
        <begin position="177"/>
        <end position="188"/>
    </location>
</feature>
<protein>
    <submittedName>
        <fullName evidence="2">Uncharacterized protein</fullName>
    </submittedName>
</protein>
<organism evidence="2 3">
    <name type="scientific">Diceros bicornis minor</name>
    <name type="common">South-central black rhinoceros</name>
    <dbReference type="NCBI Taxonomy" id="77932"/>
    <lineage>
        <taxon>Eukaryota</taxon>
        <taxon>Metazoa</taxon>
        <taxon>Chordata</taxon>
        <taxon>Craniata</taxon>
        <taxon>Vertebrata</taxon>
        <taxon>Euteleostomi</taxon>
        <taxon>Mammalia</taxon>
        <taxon>Eutheria</taxon>
        <taxon>Laurasiatheria</taxon>
        <taxon>Perissodactyla</taxon>
        <taxon>Rhinocerotidae</taxon>
        <taxon>Diceros</taxon>
    </lineage>
</organism>
<feature type="compositionally biased region" description="Low complexity" evidence="1">
    <location>
        <begin position="123"/>
        <end position="143"/>
    </location>
</feature>
<dbReference type="EMBL" id="JACDTQ010000247">
    <property type="protein sequence ID" value="KAF5928761.1"/>
    <property type="molecule type" value="Genomic_DNA"/>
</dbReference>
<feature type="compositionally biased region" description="Low complexity" evidence="1">
    <location>
        <begin position="86"/>
        <end position="103"/>
    </location>
</feature>
<feature type="compositionally biased region" description="Basic and acidic residues" evidence="1">
    <location>
        <begin position="1"/>
        <end position="17"/>
    </location>
</feature>
<feature type="compositionally biased region" description="Pro residues" evidence="1">
    <location>
        <begin position="345"/>
        <end position="358"/>
    </location>
</feature>
<evidence type="ECO:0000313" key="3">
    <source>
        <dbReference type="Proteomes" id="UP000551758"/>
    </source>
</evidence>
<dbReference type="AlphaFoldDB" id="A0A7J7FLD7"/>
<keyword evidence="3" id="KW-1185">Reference proteome</keyword>
<feature type="compositionally biased region" description="Gly residues" evidence="1">
    <location>
        <begin position="199"/>
        <end position="213"/>
    </location>
</feature>
<feature type="compositionally biased region" description="Basic and acidic residues" evidence="1">
    <location>
        <begin position="239"/>
        <end position="265"/>
    </location>
</feature>
<feature type="compositionally biased region" description="Polar residues" evidence="1">
    <location>
        <begin position="56"/>
        <end position="66"/>
    </location>
</feature>
<evidence type="ECO:0000313" key="2">
    <source>
        <dbReference type="EMBL" id="KAF5928761.1"/>
    </source>
</evidence>
<proteinExistence type="predicted"/>
<name>A0A7J7FLD7_DICBM</name>
<feature type="region of interest" description="Disordered" evidence="1">
    <location>
        <begin position="239"/>
        <end position="417"/>
    </location>
</feature>